<reference evidence="1" key="1">
    <citation type="submission" date="2022-03" db="EMBL/GenBank/DDBJ databases">
        <title>ESBL-producing Moellerella wisconsensis and Escherichia marmotae isolated from wild game meat.</title>
        <authorList>
            <person name="Biggel M."/>
        </authorList>
    </citation>
    <scope>NUCLEOTIDE SEQUENCE</scope>
    <source>
        <strain evidence="1">W1</strain>
    </source>
</reference>
<protein>
    <submittedName>
        <fullName evidence="1">Uncharacterized protein</fullName>
    </submittedName>
</protein>
<gene>
    <name evidence="1" type="ORF">MNY70_18275</name>
</gene>
<keyword evidence="1" id="KW-0614">Plasmid</keyword>
<evidence type="ECO:0000313" key="1">
    <source>
        <dbReference type="EMBL" id="UNH41019.1"/>
    </source>
</evidence>
<dbReference type="EMBL" id="CP093257">
    <property type="protein sequence ID" value="UNH41019.1"/>
    <property type="molecule type" value="Genomic_DNA"/>
</dbReference>
<geneLocation type="plasmid" evidence="1 2">
    <name>pW1-b</name>
</geneLocation>
<name>A0ACD3YEB3_9GAMM</name>
<proteinExistence type="predicted"/>
<keyword evidence="2" id="KW-1185">Reference proteome</keyword>
<evidence type="ECO:0000313" key="2">
    <source>
        <dbReference type="Proteomes" id="UP000829420"/>
    </source>
</evidence>
<organism evidence="1 2">
    <name type="scientific">Moellerella wisconsensis</name>
    <dbReference type="NCBI Taxonomy" id="158849"/>
    <lineage>
        <taxon>Bacteria</taxon>
        <taxon>Pseudomonadati</taxon>
        <taxon>Pseudomonadota</taxon>
        <taxon>Gammaproteobacteria</taxon>
        <taxon>Enterobacterales</taxon>
        <taxon>Morganellaceae</taxon>
        <taxon>Moellerella</taxon>
    </lineage>
</organism>
<dbReference type="Proteomes" id="UP000829420">
    <property type="component" value="Plasmid pW1-b"/>
</dbReference>
<accession>A0ACD3YEB3</accession>
<sequence>MKSGFDFFSGNGKSLFPYTETSYVFYKKIALNKNTLLNNRLFDSGIPKASNALFFINCDEINISKSFFNHALNDSGKNYMFEISGDLDKAVNLFLYVFVTSKFHQQNTPTSKWGIQLFDEKGELHHVSGQTPLALYSAKISGVNFSLKESFKLATLVKMYGSYSMTSFFYGWVRIGVSAIGVKDKALFAKDVIGTEMVPMNSSQFDPTLIYINCSLYD</sequence>